<evidence type="ECO:0000313" key="2">
    <source>
        <dbReference type="EMBL" id="RNA05273.1"/>
    </source>
</evidence>
<feature type="coiled-coil region" evidence="1">
    <location>
        <begin position="54"/>
        <end position="111"/>
    </location>
</feature>
<dbReference type="OrthoDB" id="1597724at2759"/>
<dbReference type="EMBL" id="REGN01007795">
    <property type="protein sequence ID" value="RNA05273.1"/>
    <property type="molecule type" value="Genomic_DNA"/>
</dbReference>
<dbReference type="AlphaFoldDB" id="A0A3M7Q1Q8"/>
<keyword evidence="3" id="KW-1185">Reference proteome</keyword>
<keyword evidence="1" id="KW-0175">Coiled coil</keyword>
<evidence type="ECO:0000256" key="1">
    <source>
        <dbReference type="SAM" id="Coils"/>
    </source>
</evidence>
<reference evidence="2 3" key="1">
    <citation type="journal article" date="2018" name="Sci. Rep.">
        <title>Genomic signatures of local adaptation to the degree of environmental predictability in rotifers.</title>
        <authorList>
            <person name="Franch-Gras L."/>
            <person name="Hahn C."/>
            <person name="Garcia-Roger E.M."/>
            <person name="Carmona M.J."/>
            <person name="Serra M."/>
            <person name="Gomez A."/>
        </authorList>
    </citation>
    <scope>NUCLEOTIDE SEQUENCE [LARGE SCALE GENOMIC DNA]</scope>
    <source>
        <strain evidence="2">HYR1</strain>
    </source>
</reference>
<dbReference type="Proteomes" id="UP000276133">
    <property type="component" value="Unassembled WGS sequence"/>
</dbReference>
<proteinExistence type="predicted"/>
<feature type="non-terminal residue" evidence="2">
    <location>
        <position position="162"/>
    </location>
</feature>
<sequence length="162" mass="19713">MFKLSYIYKNIEINENKLYRLNSQENDSNERKKIHKILEELQFQLKSIEPKKELKKFRKQREKLLNEYSILGNKIKIEQNSLKTDILINDMKKKKTELQELDEKIKAIDLTLDKFWDELFLYFDWLDQFRKADIDLKDLTIERYIKLVQNGYSIHLLRGSPL</sequence>
<protein>
    <submittedName>
        <fullName evidence="2">Uncharacterized protein</fullName>
    </submittedName>
</protein>
<gene>
    <name evidence="2" type="ORF">BpHYR1_052684</name>
</gene>
<name>A0A3M7Q1Q8_BRAPC</name>
<organism evidence="2 3">
    <name type="scientific">Brachionus plicatilis</name>
    <name type="common">Marine rotifer</name>
    <name type="synonym">Brachionus muelleri</name>
    <dbReference type="NCBI Taxonomy" id="10195"/>
    <lineage>
        <taxon>Eukaryota</taxon>
        <taxon>Metazoa</taxon>
        <taxon>Spiralia</taxon>
        <taxon>Gnathifera</taxon>
        <taxon>Rotifera</taxon>
        <taxon>Eurotatoria</taxon>
        <taxon>Monogononta</taxon>
        <taxon>Pseudotrocha</taxon>
        <taxon>Ploima</taxon>
        <taxon>Brachionidae</taxon>
        <taxon>Brachionus</taxon>
    </lineage>
</organism>
<comment type="caution">
    <text evidence="2">The sequence shown here is derived from an EMBL/GenBank/DDBJ whole genome shotgun (WGS) entry which is preliminary data.</text>
</comment>
<evidence type="ECO:0000313" key="3">
    <source>
        <dbReference type="Proteomes" id="UP000276133"/>
    </source>
</evidence>
<accession>A0A3M7Q1Q8</accession>